<reference evidence="1" key="1">
    <citation type="submission" date="2022-11" db="EMBL/GenBank/DDBJ databases">
        <title>Genomic repertoires linked with pathogenic potency of arthritogenic Prevotella copri isolated from the gut of rheumatoid arthritis patients.</title>
        <authorList>
            <person name="Nii T."/>
            <person name="Maeda Y."/>
            <person name="Motooka D."/>
            <person name="Naito M."/>
            <person name="Matsumoto Y."/>
            <person name="Ogawa T."/>
            <person name="Oguro-Igashira E."/>
            <person name="Kishikawa T."/>
            <person name="Yamashita M."/>
            <person name="Koizumi S."/>
            <person name="Kurakawa T."/>
            <person name="Okumura R."/>
            <person name="Kayama H."/>
            <person name="Murakami M."/>
            <person name="Sakaguchi T."/>
            <person name="Das B."/>
            <person name="Nakamura S."/>
            <person name="Okada Y."/>
            <person name="Kumanogoh A."/>
            <person name="Takeda K."/>
        </authorList>
    </citation>
    <scope>NUCLEOTIDE SEQUENCE</scope>
    <source>
        <strain evidence="1">H012_8</strain>
    </source>
</reference>
<accession>A0AAW5UUM1</accession>
<protein>
    <submittedName>
        <fullName evidence="1">Uncharacterized protein</fullName>
    </submittedName>
</protein>
<name>A0AAW5UUM1_9BACT</name>
<organism evidence="1 2">
    <name type="scientific">Segatella copri</name>
    <dbReference type="NCBI Taxonomy" id="165179"/>
    <lineage>
        <taxon>Bacteria</taxon>
        <taxon>Pseudomonadati</taxon>
        <taxon>Bacteroidota</taxon>
        <taxon>Bacteroidia</taxon>
        <taxon>Bacteroidales</taxon>
        <taxon>Prevotellaceae</taxon>
        <taxon>Segatella</taxon>
    </lineage>
</organism>
<proteinExistence type="predicted"/>
<evidence type="ECO:0000313" key="2">
    <source>
        <dbReference type="Proteomes" id="UP001209168"/>
    </source>
</evidence>
<comment type="caution">
    <text evidence="1">The sequence shown here is derived from an EMBL/GenBank/DDBJ whole genome shotgun (WGS) entry which is preliminary data.</text>
</comment>
<dbReference type="AlphaFoldDB" id="A0AAW5UUM1"/>
<gene>
    <name evidence="1" type="ORF">ONT23_08415</name>
</gene>
<dbReference type="EMBL" id="JAPDVH010000001">
    <property type="protein sequence ID" value="MCW4155562.1"/>
    <property type="molecule type" value="Genomic_DNA"/>
</dbReference>
<dbReference type="Proteomes" id="UP001209168">
    <property type="component" value="Unassembled WGS sequence"/>
</dbReference>
<evidence type="ECO:0000313" key="1">
    <source>
        <dbReference type="EMBL" id="MCW4155562.1"/>
    </source>
</evidence>
<sequence length="270" mass="32295">MKENWIQLIDTIEKDPFETEAFFALMDYVGEASDDDKRRVVQEVERRIKMIARYDADKSFRFRKFSEQEREVLDSLWSTRVKILNVMMLNPTEEEIERLGHQNDKLHELSKDAFAQGRNLWKSLLHSPSLMANEDYYDVEEHVDFSWNDEDSVLKMDNDDYYGSDFEYMLHFHCNYRDSGRYYVGEPLVADDGTSWNLDYLDNPAFGKFCICHLLHSLHSHEHYSLPDILRMDDFWTDVSLRYEREVYQWKKGNVIFKEEVNGKGMEKTD</sequence>
<dbReference type="RefSeq" id="WP_264900870.1">
    <property type="nucleotide sequence ID" value="NZ_JAPDVH010000001.1"/>
</dbReference>